<dbReference type="PATRIC" id="fig|1246995.3.peg.6247"/>
<dbReference type="KEGG" id="afs:AFR_30860"/>
<evidence type="ECO:0000256" key="1">
    <source>
        <dbReference type="ARBA" id="ARBA00001231"/>
    </source>
</evidence>
<dbReference type="OrthoDB" id="9763537at2"/>
<organism evidence="10 11">
    <name type="scientific">Actinoplanes friuliensis DSM 7358</name>
    <dbReference type="NCBI Taxonomy" id="1246995"/>
    <lineage>
        <taxon>Bacteria</taxon>
        <taxon>Bacillati</taxon>
        <taxon>Actinomycetota</taxon>
        <taxon>Actinomycetes</taxon>
        <taxon>Micromonosporales</taxon>
        <taxon>Micromonosporaceae</taxon>
        <taxon>Actinoplanes</taxon>
    </lineage>
</organism>
<evidence type="ECO:0000256" key="3">
    <source>
        <dbReference type="ARBA" id="ARBA00012663"/>
    </source>
</evidence>
<feature type="region of interest" description="Disordered" evidence="7">
    <location>
        <begin position="480"/>
        <end position="505"/>
    </location>
</feature>
<evidence type="ECO:0000256" key="5">
    <source>
        <dbReference type="ARBA" id="ARBA00023295"/>
    </source>
</evidence>
<dbReference type="SUPFAM" id="SSF51445">
    <property type="entry name" value="(Trans)glycosidases"/>
    <property type="match status" value="1"/>
</dbReference>
<protein>
    <recommendedName>
        <fullName evidence="3">beta-N-acetylhexosaminidase</fullName>
        <ecNumber evidence="3">3.2.1.52</ecNumber>
    </recommendedName>
</protein>
<keyword evidence="5" id="KW-0326">Glycosidase</keyword>
<evidence type="ECO:0000259" key="8">
    <source>
        <dbReference type="Pfam" id="PF00728"/>
    </source>
</evidence>
<evidence type="ECO:0000313" key="10">
    <source>
        <dbReference type="EMBL" id="AGZ44432.1"/>
    </source>
</evidence>
<dbReference type="Gene3D" id="3.30.379.10">
    <property type="entry name" value="Chitobiase/beta-hexosaminidase domain 2-like"/>
    <property type="match status" value="1"/>
</dbReference>
<reference evidence="10 11" key="1">
    <citation type="journal article" date="2014" name="J. Biotechnol.">
        <title>Complete genome sequence of the actinobacterium Actinoplanes friuliensis HAG 010964, producer of the lipopeptide antibiotic friulimycin.</title>
        <authorList>
            <person name="Ruckert C."/>
            <person name="Szczepanowski R."/>
            <person name="Albersmeier A."/>
            <person name="Goesmann A."/>
            <person name="Fischer N."/>
            <person name="Steinkamper A."/>
            <person name="Puhler A."/>
            <person name="Biener R."/>
            <person name="Schwartz D."/>
            <person name="Kalinowski J."/>
        </authorList>
    </citation>
    <scope>NUCLEOTIDE SEQUENCE [LARGE SCALE GENOMIC DNA]</scope>
    <source>
        <strain evidence="10 11">DSM 7358</strain>
    </source>
</reference>
<evidence type="ECO:0000259" key="9">
    <source>
        <dbReference type="Pfam" id="PF02838"/>
    </source>
</evidence>
<dbReference type="HOGENOM" id="CLU_007082_5_1_11"/>
<evidence type="ECO:0000256" key="6">
    <source>
        <dbReference type="PIRSR" id="PIRSR625705-1"/>
    </source>
</evidence>
<evidence type="ECO:0000313" key="11">
    <source>
        <dbReference type="Proteomes" id="UP000017746"/>
    </source>
</evidence>
<dbReference type="eggNOG" id="COG3525">
    <property type="taxonomic scope" value="Bacteria"/>
</dbReference>
<dbReference type="InterPro" id="IPR029018">
    <property type="entry name" value="Hex-like_dom2"/>
</dbReference>
<dbReference type="CDD" id="cd06563">
    <property type="entry name" value="GH20_chitobiase-like"/>
    <property type="match status" value="1"/>
</dbReference>
<accession>U5W5Z2</accession>
<sequence length="522" mass="56458">MIPRPSAVTHRAGAFELHPSLPVVAEPGLEGVASWLRGLLPAGGISLRHAPDLPAEGYLLDVTERGIDIRGGSAAGVFYGVQTLRQLLPASALRRARIGDSPLLVPAVRIEDAPRFGWRGVLLDVARHFMPVAGVLRFIDLAAFHKLNVLHLHLTDDQGWRIEVPGRPRLTTVGAWRPATMLGSRIHDRYDTRPHGGFYTADDLLEIVAYAAERHVTVVPEIDMPGHMQAAIAAYPELGNGFAGGVRTSWGISPHVLNVSDTALDFCRAVLDHVCEIFPGELIGIGGDECPAGEWDSPAARERIAAEGLAGPHELQAWFTARMAEHLKNHGRRVLGWDEILAGGAPAGATIAAWRGAEPAVLAARAGHDVVSCPDTSVYLDYRQSTGPGEPTPVGTLLTLADVYAFDPVPAGLSDAEAARILGGQANVWTEHLESARRVDYQTYPRLCAFAETVWGPPRRDFAGFTTRLGPHLERLDALGVNYRPPSGPRPWDARPDAPGHPRDLADRLAELHEMTADLRRP</sequence>
<dbReference type="EMBL" id="CP006272">
    <property type="protein sequence ID" value="AGZ44432.1"/>
    <property type="molecule type" value="Genomic_DNA"/>
</dbReference>
<dbReference type="InterPro" id="IPR015882">
    <property type="entry name" value="HEX_bac_N"/>
</dbReference>
<dbReference type="EC" id="3.2.1.52" evidence="3"/>
<dbReference type="AlphaFoldDB" id="U5W5Z2"/>
<keyword evidence="11" id="KW-1185">Reference proteome</keyword>
<dbReference type="PANTHER" id="PTHR22600:SF57">
    <property type="entry name" value="BETA-N-ACETYLHEXOSAMINIDASE"/>
    <property type="match status" value="1"/>
</dbReference>
<feature type="domain" description="Beta-hexosaminidase bacterial type N-terminal" evidence="9">
    <location>
        <begin position="2"/>
        <end position="113"/>
    </location>
</feature>
<gene>
    <name evidence="10" type="ORF">AFR_30860</name>
</gene>
<dbReference type="Gene3D" id="3.20.20.80">
    <property type="entry name" value="Glycosidases"/>
    <property type="match status" value="1"/>
</dbReference>
<dbReference type="InterPro" id="IPR017853">
    <property type="entry name" value="GH"/>
</dbReference>
<dbReference type="RefSeq" id="WP_023560767.1">
    <property type="nucleotide sequence ID" value="NC_022657.1"/>
</dbReference>
<dbReference type="GO" id="GO:0004563">
    <property type="term" value="F:beta-N-acetylhexosaminidase activity"/>
    <property type="evidence" value="ECO:0007669"/>
    <property type="project" value="UniProtKB-EC"/>
</dbReference>
<dbReference type="Pfam" id="PF00728">
    <property type="entry name" value="Glyco_hydro_20"/>
    <property type="match status" value="1"/>
</dbReference>
<dbReference type="GO" id="GO:0030203">
    <property type="term" value="P:glycosaminoglycan metabolic process"/>
    <property type="evidence" value="ECO:0007669"/>
    <property type="project" value="TreeGrafter"/>
</dbReference>
<keyword evidence="4" id="KW-0378">Hydrolase</keyword>
<evidence type="ECO:0000256" key="2">
    <source>
        <dbReference type="ARBA" id="ARBA00006285"/>
    </source>
</evidence>
<proteinExistence type="inferred from homology"/>
<dbReference type="Pfam" id="PF02838">
    <property type="entry name" value="Glyco_hydro_20b"/>
    <property type="match status" value="1"/>
</dbReference>
<comment type="similarity">
    <text evidence="2">Belongs to the glycosyl hydrolase 20 family.</text>
</comment>
<dbReference type="Proteomes" id="UP000017746">
    <property type="component" value="Chromosome"/>
</dbReference>
<dbReference type="PANTHER" id="PTHR22600">
    <property type="entry name" value="BETA-HEXOSAMINIDASE"/>
    <property type="match status" value="1"/>
</dbReference>
<dbReference type="GO" id="GO:0005975">
    <property type="term" value="P:carbohydrate metabolic process"/>
    <property type="evidence" value="ECO:0007669"/>
    <property type="project" value="InterPro"/>
</dbReference>
<dbReference type="STRING" id="1246995.AFR_30860"/>
<feature type="compositionally biased region" description="Basic and acidic residues" evidence="7">
    <location>
        <begin position="492"/>
        <end position="505"/>
    </location>
</feature>
<feature type="domain" description="Glycoside hydrolase family 20 catalytic" evidence="8">
    <location>
        <begin position="116"/>
        <end position="456"/>
    </location>
</feature>
<name>U5W5Z2_9ACTN</name>
<dbReference type="InterPro" id="IPR025705">
    <property type="entry name" value="Beta_hexosaminidase_sua/sub"/>
</dbReference>
<dbReference type="InterPro" id="IPR015883">
    <property type="entry name" value="Glyco_hydro_20_cat"/>
</dbReference>
<comment type="catalytic activity">
    <reaction evidence="1">
        <text>Hydrolysis of terminal non-reducing N-acetyl-D-hexosamine residues in N-acetyl-beta-D-hexosaminides.</text>
        <dbReference type="EC" id="3.2.1.52"/>
    </reaction>
</comment>
<feature type="active site" description="Proton donor" evidence="6">
    <location>
        <position position="289"/>
    </location>
</feature>
<evidence type="ECO:0000256" key="7">
    <source>
        <dbReference type="SAM" id="MobiDB-lite"/>
    </source>
</evidence>
<dbReference type="GO" id="GO:0016020">
    <property type="term" value="C:membrane"/>
    <property type="evidence" value="ECO:0007669"/>
    <property type="project" value="TreeGrafter"/>
</dbReference>
<evidence type="ECO:0000256" key="4">
    <source>
        <dbReference type="ARBA" id="ARBA00022801"/>
    </source>
</evidence>
<dbReference type="PRINTS" id="PR00738">
    <property type="entry name" value="GLHYDRLASE20"/>
</dbReference>
<dbReference type="SUPFAM" id="SSF55545">
    <property type="entry name" value="beta-N-acetylhexosaminidase-like domain"/>
    <property type="match status" value="1"/>
</dbReference>